<proteinExistence type="predicted"/>
<dbReference type="Proteomes" id="UP000041314">
    <property type="component" value="Unassembled WGS sequence"/>
</dbReference>
<dbReference type="EMBL" id="CQPA01000003">
    <property type="protein sequence ID" value="CNT66394.1"/>
    <property type="molecule type" value="Genomic_DNA"/>
</dbReference>
<protein>
    <submittedName>
        <fullName evidence="1">Uncharacterized protein</fullName>
    </submittedName>
</protein>
<reference evidence="1 2" key="1">
    <citation type="submission" date="2015-03" db="EMBL/GenBank/DDBJ databases">
        <authorList>
            <consortium name="Pathogen Informatics"/>
        </authorList>
    </citation>
    <scope>NUCLEOTIDE SEQUENCE [LARGE SCALE GENOMIC DNA]</scope>
    <source>
        <strain evidence="1 2">A1104</strain>
    </source>
</reference>
<organism evidence="1 2">
    <name type="scientific">Salmonella enterica subsp. enterica serovar Bovismorbificans</name>
    <dbReference type="NCBI Taxonomy" id="58097"/>
    <lineage>
        <taxon>Bacteria</taxon>
        <taxon>Pseudomonadati</taxon>
        <taxon>Pseudomonadota</taxon>
        <taxon>Gammaproteobacteria</taxon>
        <taxon>Enterobacterales</taxon>
        <taxon>Enterobacteriaceae</taxon>
        <taxon>Salmonella</taxon>
    </lineage>
</organism>
<dbReference type="AlphaFoldDB" id="A0A655BQM3"/>
<name>A0A655BQM3_SALET</name>
<evidence type="ECO:0000313" key="1">
    <source>
        <dbReference type="EMBL" id="CNT66394.1"/>
    </source>
</evidence>
<gene>
    <name evidence="1" type="ORF">ERS008198_00579</name>
</gene>
<evidence type="ECO:0000313" key="2">
    <source>
        <dbReference type="Proteomes" id="UP000041314"/>
    </source>
</evidence>
<sequence>MRQVLYRFAAFFKRQPVIGEIDERKTVAAMTKLSIELTEQIVGLRHGV</sequence>
<accession>A0A655BQM3</accession>